<protein>
    <recommendedName>
        <fullName evidence="2">histidine kinase</fullName>
        <ecNumber evidence="2">2.7.13.3</ecNumber>
    </recommendedName>
</protein>
<dbReference type="RefSeq" id="WP_210856804.1">
    <property type="nucleotide sequence ID" value="NZ_JAGQDD010000024.1"/>
</dbReference>
<proteinExistence type="predicted"/>
<dbReference type="Pfam" id="PF02518">
    <property type="entry name" value="HATPase_c"/>
    <property type="match status" value="1"/>
</dbReference>
<dbReference type="EC" id="2.7.13.3" evidence="2"/>
<evidence type="ECO:0000313" key="9">
    <source>
        <dbReference type="Proteomes" id="UP000676246"/>
    </source>
</evidence>
<name>A0A941BGK9_9BURK</name>
<dbReference type="GO" id="GO:0000155">
    <property type="term" value="F:phosphorelay sensor kinase activity"/>
    <property type="evidence" value="ECO:0007669"/>
    <property type="project" value="TreeGrafter"/>
</dbReference>
<keyword evidence="3" id="KW-0597">Phosphoprotein</keyword>
<dbReference type="PANTHER" id="PTHR45453">
    <property type="entry name" value="PHOSPHATE REGULON SENSOR PROTEIN PHOR"/>
    <property type="match status" value="1"/>
</dbReference>
<accession>A0A941BGK9</accession>
<organism evidence="8 9">
    <name type="scientific">Ideonella alba</name>
    <dbReference type="NCBI Taxonomy" id="2824118"/>
    <lineage>
        <taxon>Bacteria</taxon>
        <taxon>Pseudomonadati</taxon>
        <taxon>Pseudomonadota</taxon>
        <taxon>Betaproteobacteria</taxon>
        <taxon>Burkholderiales</taxon>
        <taxon>Sphaerotilaceae</taxon>
        <taxon>Ideonella</taxon>
    </lineage>
</organism>
<dbReference type="GO" id="GO:0004721">
    <property type="term" value="F:phosphoprotein phosphatase activity"/>
    <property type="evidence" value="ECO:0007669"/>
    <property type="project" value="TreeGrafter"/>
</dbReference>
<dbReference type="Gene3D" id="3.30.565.10">
    <property type="entry name" value="Histidine kinase-like ATPase, C-terminal domain"/>
    <property type="match status" value="1"/>
</dbReference>
<keyword evidence="5 8" id="KW-0418">Kinase</keyword>
<reference evidence="8 9" key="1">
    <citation type="submission" date="2021-04" db="EMBL/GenBank/DDBJ databases">
        <title>The genome sequence of Ideonella sp. 3Y2.</title>
        <authorList>
            <person name="Liu Y."/>
        </authorList>
    </citation>
    <scope>NUCLEOTIDE SEQUENCE [LARGE SCALE GENOMIC DNA]</scope>
    <source>
        <strain evidence="8 9">3Y2</strain>
    </source>
</reference>
<keyword evidence="4" id="KW-0808">Transferase</keyword>
<dbReference type="InterPro" id="IPR050351">
    <property type="entry name" value="BphY/WalK/GraS-like"/>
</dbReference>
<dbReference type="PANTHER" id="PTHR45453:SF1">
    <property type="entry name" value="PHOSPHATE REGULON SENSOR PROTEIN PHOR"/>
    <property type="match status" value="1"/>
</dbReference>
<evidence type="ECO:0000256" key="1">
    <source>
        <dbReference type="ARBA" id="ARBA00000085"/>
    </source>
</evidence>
<dbReference type="SUPFAM" id="SSF55874">
    <property type="entry name" value="ATPase domain of HSP90 chaperone/DNA topoisomerase II/histidine kinase"/>
    <property type="match status" value="1"/>
</dbReference>
<gene>
    <name evidence="8" type="ORF">KAK03_21910</name>
</gene>
<evidence type="ECO:0000259" key="7">
    <source>
        <dbReference type="Pfam" id="PF02518"/>
    </source>
</evidence>
<sequence>MARLAAEIEQARADAIVEGSLVLPQAFHELRKLNGAIIQHAERFISDEGESRSLLSIKGAAELMRNNFDLLEALSNIESMKTLPIDSTVNVYDLAFKMKRVYQEKAASRSMTINVQGIRAIIRGSQKSFPLVPAVLLENAIKYGTEREQIYIGVHQRGQRAALIVENVSRHKIDPDRCFDRGVRFASGVEGGGFGLFLAKEVVLAHRGTITCEATGDLIRMVVDLPLHAVIA</sequence>
<comment type="caution">
    <text evidence="8">The sequence shown here is derived from an EMBL/GenBank/DDBJ whole genome shotgun (WGS) entry which is preliminary data.</text>
</comment>
<dbReference type="Proteomes" id="UP000676246">
    <property type="component" value="Unassembled WGS sequence"/>
</dbReference>
<evidence type="ECO:0000256" key="4">
    <source>
        <dbReference type="ARBA" id="ARBA00022679"/>
    </source>
</evidence>
<feature type="domain" description="Histidine kinase/HSP90-like ATPase" evidence="7">
    <location>
        <begin position="136"/>
        <end position="220"/>
    </location>
</feature>
<dbReference type="AlphaFoldDB" id="A0A941BGK9"/>
<evidence type="ECO:0000256" key="5">
    <source>
        <dbReference type="ARBA" id="ARBA00022777"/>
    </source>
</evidence>
<evidence type="ECO:0000256" key="2">
    <source>
        <dbReference type="ARBA" id="ARBA00012438"/>
    </source>
</evidence>
<dbReference type="InterPro" id="IPR003594">
    <property type="entry name" value="HATPase_dom"/>
</dbReference>
<keyword evidence="9" id="KW-1185">Reference proteome</keyword>
<keyword evidence="6" id="KW-0902">Two-component regulatory system</keyword>
<dbReference type="EMBL" id="JAGQDD010000024">
    <property type="protein sequence ID" value="MBQ0933136.1"/>
    <property type="molecule type" value="Genomic_DNA"/>
</dbReference>
<dbReference type="InterPro" id="IPR036890">
    <property type="entry name" value="HATPase_C_sf"/>
</dbReference>
<evidence type="ECO:0000313" key="8">
    <source>
        <dbReference type="EMBL" id="MBQ0933136.1"/>
    </source>
</evidence>
<evidence type="ECO:0000256" key="3">
    <source>
        <dbReference type="ARBA" id="ARBA00022553"/>
    </source>
</evidence>
<comment type="catalytic activity">
    <reaction evidence="1">
        <text>ATP + protein L-histidine = ADP + protein N-phospho-L-histidine.</text>
        <dbReference type="EC" id="2.7.13.3"/>
    </reaction>
</comment>
<dbReference type="GO" id="GO:0005886">
    <property type="term" value="C:plasma membrane"/>
    <property type="evidence" value="ECO:0007669"/>
    <property type="project" value="TreeGrafter"/>
</dbReference>
<dbReference type="GO" id="GO:0016036">
    <property type="term" value="P:cellular response to phosphate starvation"/>
    <property type="evidence" value="ECO:0007669"/>
    <property type="project" value="TreeGrafter"/>
</dbReference>
<evidence type="ECO:0000256" key="6">
    <source>
        <dbReference type="ARBA" id="ARBA00023012"/>
    </source>
</evidence>